<dbReference type="InterPro" id="IPR042175">
    <property type="entry name" value="Cell/Rod_MreC_2"/>
</dbReference>
<gene>
    <name evidence="7" type="primary">mreC</name>
    <name evidence="7" type="ORF">E6W99_04150</name>
</gene>
<dbReference type="RefSeq" id="WP_136351935.1">
    <property type="nucleotide sequence ID" value="NZ_CP046266.1"/>
</dbReference>
<keyword evidence="3 5" id="KW-0133">Cell shape</keyword>
<dbReference type="Gene3D" id="2.40.10.340">
    <property type="entry name" value="Rod shape-determining protein MreC, domain 1"/>
    <property type="match status" value="1"/>
</dbReference>
<evidence type="ECO:0000256" key="4">
    <source>
        <dbReference type="ARBA" id="ARBA00032089"/>
    </source>
</evidence>
<evidence type="ECO:0000256" key="1">
    <source>
        <dbReference type="ARBA" id="ARBA00009369"/>
    </source>
</evidence>
<keyword evidence="8" id="KW-1185">Reference proteome</keyword>
<dbReference type="InterPro" id="IPR042177">
    <property type="entry name" value="Cell/Rod_1"/>
</dbReference>
<dbReference type="Gene3D" id="2.40.10.350">
    <property type="entry name" value="Rod shape-determining protein MreC, domain 2"/>
    <property type="match status" value="1"/>
</dbReference>
<reference evidence="7 8" key="1">
    <citation type="submission" date="2019-04" db="EMBL/GenBank/DDBJ databases">
        <title>Bacillus sediminilitoris sp. nov., isolated from a tidal flat sediment on the East China Sea.</title>
        <authorList>
            <person name="Wei Y."/>
            <person name="Mao H."/>
            <person name="Fang J."/>
        </authorList>
    </citation>
    <scope>NUCLEOTIDE SEQUENCE [LARGE SCALE GENOMIC DNA]</scope>
    <source>
        <strain evidence="7 8">DSL-17</strain>
    </source>
</reference>
<feature type="domain" description="Rod shape-determining protein MreC beta-barrel core" evidence="6">
    <location>
        <begin position="123"/>
        <end position="286"/>
    </location>
</feature>
<sequence>MPQFFLNKRLILLLVSIILLVALIGFSLKEDRKLTWPEQFLQDSVGVFQTIFHKPAQYVSGFFENVNDLRKTYEENELLKSRLDEYMQLEADLQEYKVENDQLKAELGKVADLRVYDPIYSAVIGRNPDRWYDYLSIDKGAQDGVEHDMAVVTAQGLVGKVKTVSQFTSTVQLLSATDIENRISAEVLPAENNEKDEDTKTTGEKVTGLIEGYDEEKGALMLRRIESDVTLVEGQKVITAGTGGVFPGGILIGEIIEIEPDSYGLEQMAYVKPSANFYDIDRVWVADRAAKYEDPVSVINEEEEEES</sequence>
<dbReference type="PIRSF" id="PIRSF038471">
    <property type="entry name" value="MreC"/>
    <property type="match status" value="1"/>
</dbReference>
<accession>A0A4S4C2J1</accession>
<dbReference type="OrthoDB" id="9792313at2"/>
<evidence type="ECO:0000313" key="8">
    <source>
        <dbReference type="Proteomes" id="UP000310334"/>
    </source>
</evidence>
<dbReference type="Pfam" id="PF04085">
    <property type="entry name" value="MreC"/>
    <property type="match status" value="1"/>
</dbReference>
<dbReference type="Gene3D" id="1.20.5.490">
    <property type="entry name" value="Single helix bin"/>
    <property type="match status" value="1"/>
</dbReference>
<evidence type="ECO:0000313" key="7">
    <source>
        <dbReference type="EMBL" id="THF81848.1"/>
    </source>
</evidence>
<dbReference type="GO" id="GO:0005886">
    <property type="term" value="C:plasma membrane"/>
    <property type="evidence" value="ECO:0007669"/>
    <property type="project" value="TreeGrafter"/>
</dbReference>
<dbReference type="InterPro" id="IPR007221">
    <property type="entry name" value="MreC"/>
</dbReference>
<dbReference type="PANTHER" id="PTHR34138:SF1">
    <property type="entry name" value="CELL SHAPE-DETERMINING PROTEIN MREC"/>
    <property type="match status" value="1"/>
</dbReference>
<comment type="similarity">
    <text evidence="1 5">Belongs to the MreC family.</text>
</comment>
<proteinExistence type="inferred from homology"/>
<protein>
    <recommendedName>
        <fullName evidence="2 5">Cell shape-determining protein MreC</fullName>
    </recommendedName>
    <alternativeName>
        <fullName evidence="4 5">Cell shape protein MreC</fullName>
    </alternativeName>
</protein>
<dbReference type="NCBIfam" id="TIGR00219">
    <property type="entry name" value="mreC"/>
    <property type="match status" value="1"/>
</dbReference>
<evidence type="ECO:0000256" key="2">
    <source>
        <dbReference type="ARBA" id="ARBA00013855"/>
    </source>
</evidence>
<evidence type="ECO:0000256" key="5">
    <source>
        <dbReference type="PIRNR" id="PIRNR038471"/>
    </source>
</evidence>
<evidence type="ECO:0000259" key="6">
    <source>
        <dbReference type="Pfam" id="PF04085"/>
    </source>
</evidence>
<dbReference type="Proteomes" id="UP000310334">
    <property type="component" value="Unassembled WGS sequence"/>
</dbReference>
<organism evidence="7 8">
    <name type="scientific">Metabacillus sediminilitoris</name>
    <dbReference type="NCBI Taxonomy" id="2567941"/>
    <lineage>
        <taxon>Bacteria</taxon>
        <taxon>Bacillati</taxon>
        <taxon>Bacillota</taxon>
        <taxon>Bacilli</taxon>
        <taxon>Bacillales</taxon>
        <taxon>Bacillaceae</taxon>
        <taxon>Metabacillus</taxon>
    </lineage>
</organism>
<dbReference type="AlphaFoldDB" id="A0A4S4C2J1"/>
<dbReference type="PANTHER" id="PTHR34138">
    <property type="entry name" value="CELL SHAPE-DETERMINING PROTEIN MREC"/>
    <property type="match status" value="1"/>
</dbReference>
<comment type="caution">
    <text evidence="7">The sequence shown here is derived from an EMBL/GenBank/DDBJ whole genome shotgun (WGS) entry which is preliminary data.</text>
</comment>
<comment type="function">
    <text evidence="5">Involved in formation and maintenance of cell shape.</text>
</comment>
<dbReference type="GO" id="GO:0008360">
    <property type="term" value="P:regulation of cell shape"/>
    <property type="evidence" value="ECO:0007669"/>
    <property type="project" value="UniProtKB-KW"/>
</dbReference>
<name>A0A4S4C2J1_9BACI</name>
<dbReference type="EMBL" id="SSNT01000003">
    <property type="protein sequence ID" value="THF81848.1"/>
    <property type="molecule type" value="Genomic_DNA"/>
</dbReference>
<evidence type="ECO:0000256" key="3">
    <source>
        <dbReference type="ARBA" id="ARBA00022960"/>
    </source>
</evidence>
<dbReference type="InterPro" id="IPR055342">
    <property type="entry name" value="MreC_beta-barrel_core"/>
</dbReference>